<keyword evidence="2" id="KW-1185">Reference proteome</keyword>
<evidence type="ECO:0000313" key="2">
    <source>
        <dbReference type="Proteomes" id="UP000028542"/>
    </source>
</evidence>
<dbReference type="eggNOG" id="COG3220">
    <property type="taxonomic scope" value="Bacteria"/>
</dbReference>
<gene>
    <name evidence="1" type="ORF">IO99_07590</name>
</gene>
<dbReference type="Gene3D" id="3.20.20.150">
    <property type="entry name" value="Divalent-metal-dependent TIM barrel enzymes"/>
    <property type="match status" value="1"/>
</dbReference>
<dbReference type="AlphaFoldDB" id="A0A084JDQ7"/>
<reference evidence="1 2" key="1">
    <citation type="submission" date="2014-07" db="EMBL/GenBank/DDBJ databases">
        <title>Draft genome of Clostridium sulfidigenes 113A isolated from sediments associated with methane hydrate from Krishna Godavari basin.</title>
        <authorList>
            <person name="Honkalas V.S."/>
            <person name="Dabir A.P."/>
            <person name="Arora P."/>
            <person name="Dhakephalkar P.K."/>
        </authorList>
    </citation>
    <scope>NUCLEOTIDE SEQUENCE [LARGE SCALE GENOMIC DNA]</scope>
    <source>
        <strain evidence="1 2">113A</strain>
    </source>
</reference>
<dbReference type="Proteomes" id="UP000028542">
    <property type="component" value="Unassembled WGS sequence"/>
</dbReference>
<dbReference type="InterPro" id="IPR007801">
    <property type="entry name" value="MbnB/TglH/ChrH"/>
</dbReference>
<dbReference type="InterPro" id="IPR036237">
    <property type="entry name" value="Xyl_isomerase-like_sf"/>
</dbReference>
<dbReference type="RefSeq" id="WP_035131841.1">
    <property type="nucleotide sequence ID" value="NZ_JPMD01000015.1"/>
</dbReference>
<dbReference type="EMBL" id="JPMD01000015">
    <property type="protein sequence ID" value="KEZ87091.1"/>
    <property type="molecule type" value="Genomic_DNA"/>
</dbReference>
<name>A0A084JDQ7_9CLOT</name>
<organism evidence="1 2">
    <name type="scientific">Clostridium sulfidigenes</name>
    <dbReference type="NCBI Taxonomy" id="318464"/>
    <lineage>
        <taxon>Bacteria</taxon>
        <taxon>Bacillati</taxon>
        <taxon>Bacillota</taxon>
        <taxon>Clostridia</taxon>
        <taxon>Eubacteriales</taxon>
        <taxon>Clostridiaceae</taxon>
        <taxon>Clostridium</taxon>
    </lineage>
</organism>
<evidence type="ECO:0000313" key="1">
    <source>
        <dbReference type="EMBL" id="KEZ87091.1"/>
    </source>
</evidence>
<comment type="caution">
    <text evidence="1">The sequence shown here is derived from an EMBL/GenBank/DDBJ whole genome shotgun (WGS) entry which is preliminary data.</text>
</comment>
<proteinExistence type="predicted"/>
<dbReference type="SUPFAM" id="SSF51658">
    <property type="entry name" value="Xylose isomerase-like"/>
    <property type="match status" value="1"/>
</dbReference>
<dbReference type="Pfam" id="PF05114">
    <property type="entry name" value="MbnB_TglH_ChrH"/>
    <property type="match status" value="1"/>
</dbReference>
<dbReference type="STRING" id="318464.IO99_07590"/>
<accession>A0A084JDQ7</accession>
<protein>
    <submittedName>
        <fullName evidence="1">Uncharacterized protein</fullName>
    </submittedName>
</protein>
<sequence>MMIKLGCNYYPEVVELVEEGKIDIDYFKYPGLGYQMDVFKKEDLSDYKQFVSQTNRVRPVMIHGLGLKPHNICSKTFIQDLDIDYVKQIIKLSGVNGISLHLAGVDSLLSRKQSKEIIINNIKYLKEQFHNLDFISFENADGNPYSKNGELGICIESNFISEIIYETGSDFLLDISHAYCSSKKLKVNFETYLYELPIDKVYEIHINGWIETKSDIMSHTKINELGYRALKKLLKECNPKMITLEYGRNNDRINTGIPIISPNNICNEAKEEIISQITRLREILNNYR</sequence>